<organism evidence="1">
    <name type="scientific">marine sediment metagenome</name>
    <dbReference type="NCBI Taxonomy" id="412755"/>
    <lineage>
        <taxon>unclassified sequences</taxon>
        <taxon>metagenomes</taxon>
        <taxon>ecological metagenomes</taxon>
    </lineage>
</organism>
<comment type="caution">
    <text evidence="1">The sequence shown here is derived from an EMBL/GenBank/DDBJ whole genome shotgun (WGS) entry which is preliminary data.</text>
</comment>
<reference evidence="1" key="1">
    <citation type="journal article" date="2014" name="Front. Microbiol.">
        <title>High frequency of phylogenetically diverse reductive dehalogenase-homologous genes in deep subseafloor sedimentary metagenomes.</title>
        <authorList>
            <person name="Kawai M."/>
            <person name="Futagami T."/>
            <person name="Toyoda A."/>
            <person name="Takaki Y."/>
            <person name="Nishi S."/>
            <person name="Hori S."/>
            <person name="Arai W."/>
            <person name="Tsubouchi T."/>
            <person name="Morono Y."/>
            <person name="Uchiyama I."/>
            <person name="Ito T."/>
            <person name="Fujiyama A."/>
            <person name="Inagaki F."/>
            <person name="Takami H."/>
        </authorList>
    </citation>
    <scope>NUCLEOTIDE SEQUENCE</scope>
    <source>
        <strain evidence="1">Expedition CK06-06</strain>
    </source>
</reference>
<sequence length="47" mass="5371">CIRDFNGVIPKPLPDGEYTAEAEVRYDEGKSAKAEINFTLKNNRLMR</sequence>
<evidence type="ECO:0000313" key="1">
    <source>
        <dbReference type="EMBL" id="GAJ11878.1"/>
    </source>
</evidence>
<name>X1U2T4_9ZZZZ</name>
<feature type="non-terminal residue" evidence="1">
    <location>
        <position position="1"/>
    </location>
</feature>
<proteinExistence type="predicted"/>
<gene>
    <name evidence="1" type="ORF">S12H4_43940</name>
</gene>
<accession>X1U2T4</accession>
<dbReference type="AlphaFoldDB" id="X1U2T4"/>
<dbReference type="EMBL" id="BARW01027023">
    <property type="protein sequence ID" value="GAJ11878.1"/>
    <property type="molecule type" value="Genomic_DNA"/>
</dbReference>
<protein>
    <submittedName>
        <fullName evidence="1">Uncharacterized protein</fullName>
    </submittedName>
</protein>